<evidence type="ECO:0000256" key="2">
    <source>
        <dbReference type="SAM" id="Phobius"/>
    </source>
</evidence>
<dbReference type="PATRIC" id="fig|1441095.3.peg.4828"/>
<dbReference type="Proteomes" id="UP000067625">
    <property type="component" value="Chromosome"/>
</dbReference>
<reference evidence="3 4" key="2">
    <citation type="journal article" date="2016" name="Int. J. Syst. Evol. Microbiol.">
        <title>Bacillus gobiensis sp. nov., isolated from a soil sample.</title>
        <authorList>
            <person name="Liu B."/>
            <person name="Liu G.H."/>
            <person name="Cetin S."/>
            <person name="Schumann P."/>
            <person name="Pan Z.Z."/>
            <person name="Chen Q.Q."/>
        </authorList>
    </citation>
    <scope>NUCLEOTIDE SEQUENCE [LARGE SCALE GENOMIC DNA]</scope>
    <source>
        <strain evidence="3 4">FJAT-4402</strain>
    </source>
</reference>
<keyword evidence="2" id="KW-0472">Membrane</keyword>
<protein>
    <submittedName>
        <fullName evidence="3">Uncharacterized protein</fullName>
    </submittedName>
</protein>
<evidence type="ECO:0000313" key="4">
    <source>
        <dbReference type="Proteomes" id="UP000067625"/>
    </source>
</evidence>
<feature type="region of interest" description="Disordered" evidence="1">
    <location>
        <begin position="57"/>
        <end position="94"/>
    </location>
</feature>
<proteinExistence type="predicted"/>
<keyword evidence="2" id="KW-1133">Transmembrane helix</keyword>
<dbReference type="EMBL" id="CP012600">
    <property type="protein sequence ID" value="ALC83859.1"/>
    <property type="molecule type" value="Genomic_DNA"/>
</dbReference>
<organism evidence="3 4">
    <name type="scientific">Bacillus gobiensis</name>
    <dbReference type="NCBI Taxonomy" id="1441095"/>
    <lineage>
        <taxon>Bacteria</taxon>
        <taxon>Bacillati</taxon>
        <taxon>Bacillota</taxon>
        <taxon>Bacilli</taxon>
        <taxon>Bacillales</taxon>
        <taxon>Bacillaceae</taxon>
        <taxon>Bacillus</taxon>
    </lineage>
</organism>
<accession>A0A0M4FV50</accession>
<keyword evidence="4" id="KW-1185">Reference proteome</keyword>
<keyword evidence="2" id="KW-0812">Transmembrane</keyword>
<gene>
    <name evidence="3" type="ORF">AM592_21875</name>
</gene>
<sequence length="94" mass="10723">MEAFFGIGLVIIYLIIIAVSFLLCFGLPAITLYFVIKNGNETKQRLQNMERKMEELHEKIAKNNDSSNTTDEESPFEAHSVQEELSANEKRIDS</sequence>
<evidence type="ECO:0000256" key="1">
    <source>
        <dbReference type="SAM" id="MobiDB-lite"/>
    </source>
</evidence>
<dbReference type="AlphaFoldDB" id="A0A0M4FV50"/>
<dbReference type="STRING" id="1441095.AM592_21875"/>
<feature type="transmembrane region" description="Helical" evidence="2">
    <location>
        <begin position="6"/>
        <end position="36"/>
    </location>
</feature>
<dbReference type="RefSeq" id="WP_053605733.1">
    <property type="nucleotide sequence ID" value="NZ_CP012600.1"/>
</dbReference>
<reference evidence="4" key="1">
    <citation type="submission" date="2015-08" db="EMBL/GenBank/DDBJ databases">
        <title>Genome sequencing project for genomic taxonomy and phylogenomics of Bacillus-like bacteria.</title>
        <authorList>
            <person name="Liu B."/>
            <person name="Wang J."/>
            <person name="Zhu Y."/>
            <person name="Liu G."/>
            <person name="Chen Q."/>
            <person name="Chen Z."/>
            <person name="Lan J."/>
            <person name="Che J."/>
            <person name="Ge C."/>
            <person name="Shi H."/>
            <person name="Pan Z."/>
            <person name="Liu X."/>
        </authorList>
    </citation>
    <scope>NUCLEOTIDE SEQUENCE [LARGE SCALE GENOMIC DNA]</scope>
    <source>
        <strain evidence="4">FJAT-4402</strain>
    </source>
</reference>
<name>A0A0M4FV50_9BACI</name>
<evidence type="ECO:0000313" key="3">
    <source>
        <dbReference type="EMBL" id="ALC83859.1"/>
    </source>
</evidence>